<keyword evidence="5" id="KW-0963">Cytoplasm</keyword>
<dbReference type="Gene3D" id="3.40.50.10890">
    <property type="match status" value="1"/>
</dbReference>
<dbReference type="GO" id="GO:0005634">
    <property type="term" value="C:nucleus"/>
    <property type="evidence" value="ECO:0007669"/>
    <property type="project" value="UniProtKB-SubCell"/>
</dbReference>
<keyword evidence="14" id="KW-1185">Reference proteome</keyword>
<comment type="caution">
    <text evidence="13">The sequence shown here is derived from an EMBL/GenBank/DDBJ whole genome shotgun (WGS) entry which is preliminary data.</text>
</comment>
<dbReference type="GO" id="GO:0016180">
    <property type="term" value="P:snRNA processing"/>
    <property type="evidence" value="ECO:0007669"/>
    <property type="project" value="TreeGrafter"/>
</dbReference>
<comment type="cofactor">
    <cofactor evidence="1">
        <name>Zn(2+)</name>
        <dbReference type="ChEBI" id="CHEBI:29105"/>
    </cofactor>
</comment>
<dbReference type="EMBL" id="BEGY01000063">
    <property type="protein sequence ID" value="GAX81273.1"/>
    <property type="molecule type" value="Genomic_DNA"/>
</dbReference>
<dbReference type="Pfam" id="PF10996">
    <property type="entry name" value="Beta-Casp"/>
    <property type="match status" value="1"/>
</dbReference>
<feature type="region of interest" description="Disordered" evidence="10">
    <location>
        <begin position="462"/>
        <end position="481"/>
    </location>
</feature>
<comment type="subcellular location">
    <subcellularLocation>
        <location evidence="3">Cytoplasm</location>
    </subcellularLocation>
    <subcellularLocation>
        <location evidence="2">Nucleus</location>
    </subcellularLocation>
</comment>
<keyword evidence="8" id="KW-0862">Zinc</keyword>
<dbReference type="SMART" id="SM00849">
    <property type="entry name" value="Lactamase_B"/>
    <property type="match status" value="1"/>
</dbReference>
<dbReference type="PANTHER" id="PTHR11203:SF37">
    <property type="entry name" value="INTEGRATOR COMPLEX SUBUNIT 11"/>
    <property type="match status" value="1"/>
</dbReference>
<dbReference type="FunFam" id="3.40.50.10890:FF:000002">
    <property type="entry name" value="Integrator complex subunit 11"/>
    <property type="match status" value="1"/>
</dbReference>
<evidence type="ECO:0000259" key="12">
    <source>
        <dbReference type="SMART" id="SM01027"/>
    </source>
</evidence>
<dbReference type="Pfam" id="PF07521">
    <property type="entry name" value="RMMBL"/>
    <property type="match status" value="1"/>
</dbReference>
<dbReference type="InterPro" id="IPR011108">
    <property type="entry name" value="RMMBL"/>
</dbReference>
<dbReference type="SUPFAM" id="SSF56281">
    <property type="entry name" value="Metallo-hydrolase/oxidoreductase"/>
    <property type="match status" value="1"/>
</dbReference>
<dbReference type="FunFam" id="3.60.15.10:FF:000028">
    <property type="entry name" value="Integrator complex subunit 11 isoform X3"/>
    <property type="match status" value="1"/>
</dbReference>
<evidence type="ECO:0000259" key="11">
    <source>
        <dbReference type="SMART" id="SM00849"/>
    </source>
</evidence>
<dbReference type="CDD" id="cd16291">
    <property type="entry name" value="INTS11-like_MBL-fold"/>
    <property type="match status" value="1"/>
</dbReference>
<dbReference type="GO" id="GO:0016787">
    <property type="term" value="F:hydrolase activity"/>
    <property type="evidence" value="ECO:0007669"/>
    <property type="project" value="UniProtKB-KW"/>
</dbReference>
<dbReference type="AlphaFoldDB" id="A0A250XDW5"/>
<feature type="region of interest" description="Disordered" evidence="10">
    <location>
        <begin position="758"/>
        <end position="792"/>
    </location>
</feature>
<dbReference type="InterPro" id="IPR036866">
    <property type="entry name" value="RibonucZ/Hydroxyglut_hydro"/>
</dbReference>
<dbReference type="PANTHER" id="PTHR11203">
    <property type="entry name" value="CLEAVAGE AND POLYADENYLATION SPECIFICITY FACTOR FAMILY MEMBER"/>
    <property type="match status" value="1"/>
</dbReference>
<dbReference type="SMART" id="SM01027">
    <property type="entry name" value="Beta-Casp"/>
    <property type="match status" value="1"/>
</dbReference>
<protein>
    <recommendedName>
        <fullName evidence="15">Metallo-beta-lactamase domain-containing protein</fullName>
    </recommendedName>
</protein>
<comment type="similarity">
    <text evidence="4">Belongs to the metallo-beta-lactamase superfamily. RNA-metabolizing metallo-beta-lactamase-like family. INTS11 subfamily.</text>
</comment>
<accession>A0A250XDW5</accession>
<keyword evidence="9" id="KW-0539">Nucleus</keyword>
<dbReference type="InterPro" id="IPR041897">
    <property type="entry name" value="INTS11-like_MBL-fold"/>
</dbReference>
<dbReference type="InterPro" id="IPR022712">
    <property type="entry name" value="Beta_Casp"/>
</dbReference>
<feature type="region of interest" description="Disordered" evidence="10">
    <location>
        <begin position="564"/>
        <end position="595"/>
    </location>
</feature>
<evidence type="ECO:0000256" key="3">
    <source>
        <dbReference type="ARBA" id="ARBA00004496"/>
    </source>
</evidence>
<evidence type="ECO:0000313" key="13">
    <source>
        <dbReference type="EMBL" id="GAX81273.1"/>
    </source>
</evidence>
<keyword evidence="7" id="KW-0378">Hydrolase</keyword>
<feature type="compositionally biased region" description="Low complexity" evidence="10">
    <location>
        <begin position="773"/>
        <end position="785"/>
    </location>
</feature>
<dbReference type="STRING" id="1157962.A0A250XDW5"/>
<keyword evidence="6" id="KW-0479">Metal-binding</keyword>
<evidence type="ECO:0000256" key="9">
    <source>
        <dbReference type="ARBA" id="ARBA00023242"/>
    </source>
</evidence>
<dbReference type="GO" id="GO:0005737">
    <property type="term" value="C:cytoplasm"/>
    <property type="evidence" value="ECO:0007669"/>
    <property type="project" value="UniProtKB-SubCell"/>
</dbReference>
<evidence type="ECO:0008006" key="15">
    <source>
        <dbReference type="Google" id="ProtNLM"/>
    </source>
</evidence>
<sequence length="949" mass="103060">MPQVSPIQILPLGAGQDVGRSCVVVTMGGRSVMFDCGMHVGYKDERRFPEFKLLSPAGRFTDLISCVIITHFHLDHCGALPYFTEVLGYEGPIYATFPTKILMPVMLEDYHRVMVERQGGGRVWYTRQQIHSCMEKVIAVDLGQKVQMDVDFEFTSYYAGHVLGAAMFFLKSGVQTVLYTGDYNTSPERHLGAAHIERLSPDVLISESTYATTLRDSRRARERDFLQAVHEIVSKGGKVLIPVFAVGRAQELLLMIEEFWERVGLKVPIYFSGGMASRANLYYRLLVNWTSQQLKSPQCRHSAFNFPLTKAWDRALLHAEGPCVLFATPGMLQGGASLEAFKAWAGSPLNLVILAGYQVGDTVGSRLASGSAEGKAVRVDHNTQMEVKCQVRYLSFSAHADAKGILQMVQQCGPPRTVVLVHGEPSRMEFMREKIKRSFQIPCWTPRVGDVLNVRTPHHEATASAHGPTANSMHPAQSFPAHNAGISATPCSNSVPIRVSEAVLCQGMEKLMLCTSPHQDHGSLSSSTHRLPSMNLLQAPIAPLTRIPAQGVLLGRRSTSSVVSLTTSQGIPSQTGKDPEQHQHQKKKKGTAKKGSALEVKGVLATGAGEVVEAPGLQGPQVCPVSSAVLVPHADAAQALGLQRFRFTMSCSIHVNPSIFKTQLPDGSTHQDQEAVPVGIACRDLTKAPIEIPHNDHVSLMDDEPGMKRQRVHQEEHPLDSCHQSDAVDSCPAVVAATSMHQAGQTLSLEFWPVLEEHRPASTSATTTEVRPETSTSLSHPPTSTADGQDMPSAWAGDAVLYSIREAMQAAVGQQYRVAVITPSSTSYHSSSRHGGKTSVTASDFGTVSVGTFSASLCYDSAAMCIGHLAGAEKDSTLGHAAVTAMQGGGLGRDPVNPLQTISPISSMLQHEVQAKDPASTLEQKWILRCSWQDLDDRLAHRCMRSVQM</sequence>
<evidence type="ECO:0000256" key="6">
    <source>
        <dbReference type="ARBA" id="ARBA00022723"/>
    </source>
</evidence>
<evidence type="ECO:0000256" key="10">
    <source>
        <dbReference type="SAM" id="MobiDB-lite"/>
    </source>
</evidence>
<evidence type="ECO:0000256" key="1">
    <source>
        <dbReference type="ARBA" id="ARBA00001947"/>
    </source>
</evidence>
<evidence type="ECO:0000256" key="4">
    <source>
        <dbReference type="ARBA" id="ARBA00007093"/>
    </source>
</evidence>
<feature type="domain" description="Beta-Casp" evidence="12">
    <location>
        <begin position="249"/>
        <end position="367"/>
    </location>
</feature>
<dbReference type="InterPro" id="IPR050698">
    <property type="entry name" value="MBL"/>
</dbReference>
<reference evidence="13 14" key="1">
    <citation type="submission" date="2017-08" db="EMBL/GenBank/DDBJ databases">
        <title>Acidophilic green algal genome provides insights into adaptation to an acidic environment.</title>
        <authorList>
            <person name="Hirooka S."/>
            <person name="Hirose Y."/>
            <person name="Kanesaki Y."/>
            <person name="Higuchi S."/>
            <person name="Fujiwara T."/>
            <person name="Onuma R."/>
            <person name="Era A."/>
            <person name="Ohbayashi R."/>
            <person name="Uzuka A."/>
            <person name="Nozaki H."/>
            <person name="Yoshikawa H."/>
            <person name="Miyagishima S.Y."/>
        </authorList>
    </citation>
    <scope>NUCLEOTIDE SEQUENCE [LARGE SCALE GENOMIC DNA]</scope>
    <source>
        <strain evidence="13 14">NIES-2499</strain>
    </source>
</reference>
<dbReference type="InterPro" id="IPR001279">
    <property type="entry name" value="Metallo-B-lactamas"/>
</dbReference>
<proteinExistence type="inferred from homology"/>
<feature type="domain" description="Metallo-beta-lactamase" evidence="11">
    <location>
        <begin position="19"/>
        <end position="229"/>
    </location>
</feature>
<evidence type="ECO:0000256" key="7">
    <source>
        <dbReference type="ARBA" id="ARBA00022801"/>
    </source>
</evidence>
<name>A0A250XDW5_9CHLO</name>
<dbReference type="OrthoDB" id="10249535at2759"/>
<organism evidence="13 14">
    <name type="scientific">Chlamydomonas eustigma</name>
    <dbReference type="NCBI Taxonomy" id="1157962"/>
    <lineage>
        <taxon>Eukaryota</taxon>
        <taxon>Viridiplantae</taxon>
        <taxon>Chlorophyta</taxon>
        <taxon>core chlorophytes</taxon>
        <taxon>Chlorophyceae</taxon>
        <taxon>CS clade</taxon>
        <taxon>Chlamydomonadales</taxon>
        <taxon>Chlamydomonadaceae</taxon>
        <taxon>Chlamydomonas</taxon>
    </lineage>
</organism>
<dbReference type="GO" id="GO:0046872">
    <property type="term" value="F:metal ion binding"/>
    <property type="evidence" value="ECO:0007669"/>
    <property type="project" value="UniProtKB-KW"/>
</dbReference>
<dbReference type="Pfam" id="PF16661">
    <property type="entry name" value="Lactamase_B_6"/>
    <property type="match status" value="1"/>
</dbReference>
<dbReference type="Proteomes" id="UP000232323">
    <property type="component" value="Unassembled WGS sequence"/>
</dbReference>
<gene>
    <name evidence="13" type="ORF">CEUSTIGMA_g8705.t1</name>
</gene>
<evidence type="ECO:0000256" key="2">
    <source>
        <dbReference type="ARBA" id="ARBA00004123"/>
    </source>
</evidence>
<evidence type="ECO:0000313" key="14">
    <source>
        <dbReference type="Proteomes" id="UP000232323"/>
    </source>
</evidence>
<dbReference type="GO" id="GO:0004521">
    <property type="term" value="F:RNA endonuclease activity"/>
    <property type="evidence" value="ECO:0007669"/>
    <property type="project" value="TreeGrafter"/>
</dbReference>
<evidence type="ECO:0000256" key="8">
    <source>
        <dbReference type="ARBA" id="ARBA00022833"/>
    </source>
</evidence>
<dbReference type="Gene3D" id="3.60.15.10">
    <property type="entry name" value="Ribonuclease Z/Hydroxyacylglutathione hydrolase-like"/>
    <property type="match status" value="1"/>
</dbReference>
<evidence type="ECO:0000256" key="5">
    <source>
        <dbReference type="ARBA" id="ARBA00022490"/>
    </source>
</evidence>